<gene>
    <name evidence="1" type="ORF">GCM10007876_02340</name>
</gene>
<accession>A0AA37W6Q7</accession>
<evidence type="ECO:0000313" key="2">
    <source>
        <dbReference type="Proteomes" id="UP001161389"/>
    </source>
</evidence>
<organism evidence="1 2">
    <name type="scientific">Litoribrevibacter albus</name>
    <dbReference type="NCBI Taxonomy" id="1473156"/>
    <lineage>
        <taxon>Bacteria</taxon>
        <taxon>Pseudomonadati</taxon>
        <taxon>Pseudomonadota</taxon>
        <taxon>Gammaproteobacteria</taxon>
        <taxon>Oceanospirillales</taxon>
        <taxon>Oceanospirillaceae</taxon>
        <taxon>Litoribrevibacter</taxon>
    </lineage>
</organism>
<dbReference type="AlphaFoldDB" id="A0AA37W6Q7"/>
<dbReference type="EMBL" id="BSNM01000002">
    <property type="protein sequence ID" value="GLQ29756.1"/>
    <property type="molecule type" value="Genomic_DNA"/>
</dbReference>
<dbReference type="Proteomes" id="UP001161389">
    <property type="component" value="Unassembled WGS sequence"/>
</dbReference>
<evidence type="ECO:0000313" key="1">
    <source>
        <dbReference type="EMBL" id="GLQ29756.1"/>
    </source>
</evidence>
<proteinExistence type="predicted"/>
<reference evidence="1" key="1">
    <citation type="journal article" date="2014" name="Int. J. Syst. Evol. Microbiol.">
        <title>Complete genome sequence of Corynebacterium casei LMG S-19264T (=DSM 44701T), isolated from a smear-ripened cheese.</title>
        <authorList>
            <consortium name="US DOE Joint Genome Institute (JGI-PGF)"/>
            <person name="Walter F."/>
            <person name="Albersmeier A."/>
            <person name="Kalinowski J."/>
            <person name="Ruckert C."/>
        </authorList>
    </citation>
    <scope>NUCLEOTIDE SEQUENCE</scope>
    <source>
        <strain evidence="1">NBRC 110071</strain>
    </source>
</reference>
<sequence>MSDQIQLCLSASSTTQTPCFPGDQPSAEKFKLDNPHISGPVIQKGTPYIIRPNTGAHQQPWQQMRPDLALMFKKIQSLSASERRNISEMNEYFGTDMLLALSEVYENEIQPLAQYTQNYMTNTVMPIAVNEFPGVSGAAATAMESRMSQFAKSALKYQKALEQVRAAHIAKVPKMELTKLEQKARLLHKEFNARFQAEINKYMGKAGKRGNVWTNAERGINQAKGARTSKPITLSSMNEFNLIRKFEKVANVGGKSMIILDAGLRVSNVYKDYQTGKDWQRTLVTESVGFGLGTAAGAYVGAHVATAAMGVFLAATPVGWVFVIGAGIVAGYAVAKGVDYGGKVVAGALYDRSSAMSWF</sequence>
<dbReference type="RefSeq" id="WP_284377780.1">
    <property type="nucleotide sequence ID" value="NZ_BSNM01000002.1"/>
</dbReference>
<keyword evidence="2" id="KW-1185">Reference proteome</keyword>
<comment type="caution">
    <text evidence="1">The sequence shown here is derived from an EMBL/GenBank/DDBJ whole genome shotgun (WGS) entry which is preliminary data.</text>
</comment>
<protein>
    <submittedName>
        <fullName evidence="1">Uncharacterized protein</fullName>
    </submittedName>
</protein>
<name>A0AA37W6Q7_9GAMM</name>
<reference evidence="1" key="2">
    <citation type="submission" date="2023-01" db="EMBL/GenBank/DDBJ databases">
        <title>Draft genome sequence of Litoribrevibacter albus strain NBRC 110071.</title>
        <authorList>
            <person name="Sun Q."/>
            <person name="Mori K."/>
        </authorList>
    </citation>
    <scope>NUCLEOTIDE SEQUENCE</scope>
    <source>
        <strain evidence="1">NBRC 110071</strain>
    </source>
</reference>